<comment type="caution">
    <text evidence="4">The sequence shown here is derived from an EMBL/GenBank/DDBJ whole genome shotgun (WGS) entry which is preliminary data.</text>
</comment>
<name>A0ABV4YZQ4_9BACI</name>
<dbReference type="CDD" id="cd03354">
    <property type="entry name" value="LbH_SAT"/>
    <property type="match status" value="1"/>
</dbReference>
<keyword evidence="1" id="KW-0808">Transferase</keyword>
<dbReference type="InterPro" id="IPR011123">
    <property type="entry name" value="Y_Y_Y"/>
</dbReference>
<reference evidence="4 5" key="1">
    <citation type="submission" date="2024-05" db="EMBL/GenBank/DDBJ databases">
        <authorList>
            <person name="Venkateswaran K."/>
        </authorList>
    </citation>
    <scope>NUCLEOTIDE SEQUENCE [LARGE SCALE GENOMIC DNA]</scope>
    <source>
        <strain evidence="4 5">179-C4-2-HS</strain>
    </source>
</reference>
<accession>A0ABV4YZQ4</accession>
<dbReference type="RefSeq" id="WP_306074577.1">
    <property type="nucleotide sequence ID" value="NZ_JAROBZ020000002.1"/>
</dbReference>
<dbReference type="EMBL" id="JAROBZ020000002">
    <property type="protein sequence ID" value="MFB3170021.1"/>
    <property type="molecule type" value="Genomic_DNA"/>
</dbReference>
<proteinExistence type="predicted"/>
<sequence>MSIKIDNFNIDLVNFFQLKVECRASGEQLKYAFYLYKDQEIIEKSTYQDNPKIFFNLQDKGIYSVRVFIKDKQNNKIANTSEKITFNGFKDKASTSDKPEVAIYGVSRLGAAVKAILETKYKVSFFIDDDQEKWGQSFFNVKVIEPAFAEKIDQLKIVSVDPKNKLVNDQCDIFTSIFVPDNLVTKTMFELGLLELYEVAKYCYLNGLLYGARLIKRFIHFRFSSVVPYTAEIGEGTRFGYGGIGVVIHSKARIGKNCVIGQNVTIGTRGGTPIIGDNVFISPGAKCIGGKIGSNVIIGANAVVTKDVPDNCVVAGVPAKVIGTDIKKYKSYFK</sequence>
<keyword evidence="2" id="KW-0012">Acyltransferase</keyword>
<dbReference type="InterPro" id="IPR045304">
    <property type="entry name" value="LbH_SAT"/>
</dbReference>
<evidence type="ECO:0000256" key="2">
    <source>
        <dbReference type="ARBA" id="ARBA00023315"/>
    </source>
</evidence>
<evidence type="ECO:0000313" key="5">
    <source>
        <dbReference type="Proteomes" id="UP001241748"/>
    </source>
</evidence>
<evidence type="ECO:0000313" key="4">
    <source>
        <dbReference type="EMBL" id="MFB3170021.1"/>
    </source>
</evidence>
<dbReference type="Gene3D" id="2.160.10.10">
    <property type="entry name" value="Hexapeptide repeat proteins"/>
    <property type="match status" value="1"/>
</dbReference>
<dbReference type="Pfam" id="PF07495">
    <property type="entry name" value="Y_Y_Y"/>
    <property type="match status" value="1"/>
</dbReference>
<organism evidence="4 5">
    <name type="scientific">Neobacillus driksii</name>
    <dbReference type="NCBI Taxonomy" id="3035913"/>
    <lineage>
        <taxon>Bacteria</taxon>
        <taxon>Bacillati</taxon>
        <taxon>Bacillota</taxon>
        <taxon>Bacilli</taxon>
        <taxon>Bacillales</taxon>
        <taxon>Bacillaceae</taxon>
        <taxon>Neobacillus</taxon>
    </lineage>
</organism>
<gene>
    <name evidence="4" type="ORF">P5G62_023220</name>
</gene>
<protein>
    <submittedName>
        <fullName evidence="4">Triple tyrosine motif-containing protein</fullName>
    </submittedName>
</protein>
<dbReference type="Proteomes" id="UP001241748">
    <property type="component" value="Unassembled WGS sequence"/>
</dbReference>
<evidence type="ECO:0000256" key="1">
    <source>
        <dbReference type="ARBA" id="ARBA00022679"/>
    </source>
</evidence>
<feature type="domain" description="Two component regulator three Y" evidence="3">
    <location>
        <begin position="25"/>
        <end position="86"/>
    </location>
</feature>
<keyword evidence="5" id="KW-1185">Reference proteome</keyword>
<dbReference type="SUPFAM" id="SSF51161">
    <property type="entry name" value="Trimeric LpxA-like enzymes"/>
    <property type="match status" value="1"/>
</dbReference>
<dbReference type="InterPro" id="IPR011004">
    <property type="entry name" value="Trimer_LpxA-like_sf"/>
</dbReference>
<evidence type="ECO:0000259" key="3">
    <source>
        <dbReference type="Pfam" id="PF07495"/>
    </source>
</evidence>
<dbReference type="PANTHER" id="PTHR42811">
    <property type="entry name" value="SERINE ACETYLTRANSFERASE"/>
    <property type="match status" value="1"/>
</dbReference>